<gene>
    <name evidence="1" type="ORF">GJG86_01060</name>
</gene>
<protein>
    <submittedName>
        <fullName evidence="1">Uncharacterized protein</fullName>
    </submittedName>
</protein>
<comment type="caution">
    <text evidence="1">The sequence shown here is derived from an EMBL/GenBank/DDBJ whole genome shotgun (WGS) entry which is preliminary data.</text>
</comment>
<reference evidence="2" key="1">
    <citation type="submission" date="2019-08" db="EMBL/GenBank/DDBJ databases">
        <title>Arthrobacter sp. nov., isolated from plateau pika and Tibetan wild ass.</title>
        <authorList>
            <person name="Ge Y."/>
        </authorList>
    </citation>
    <scope>NUCLEOTIDE SEQUENCE [LARGE SCALE GENOMIC DNA]</scope>
    <source>
        <strain evidence="2">HF-4214</strain>
    </source>
</reference>
<organism evidence="1 2">
    <name type="scientific">Eggerthella guodeyinii</name>
    <dbReference type="NCBI Taxonomy" id="2690837"/>
    <lineage>
        <taxon>Bacteria</taxon>
        <taxon>Bacillati</taxon>
        <taxon>Actinomycetota</taxon>
        <taxon>Coriobacteriia</taxon>
        <taxon>Eggerthellales</taxon>
        <taxon>Eggerthellaceae</taxon>
        <taxon>Eggerthella</taxon>
    </lineage>
</organism>
<proteinExistence type="predicted"/>
<evidence type="ECO:0000313" key="1">
    <source>
        <dbReference type="EMBL" id="MRX81093.1"/>
    </source>
</evidence>
<sequence>MSKHCAIPGCGKELPEGTKLPLCKYHRGKGKENGGKVAVGAFGFAALGGVIKKVGVETIKKGGVGTIKVIRMIIKL</sequence>
<dbReference type="EMBL" id="VTFY01000001">
    <property type="protein sequence ID" value="MRX81093.1"/>
    <property type="molecule type" value="Genomic_DNA"/>
</dbReference>
<dbReference type="AlphaFoldDB" id="A0A6N7RIG3"/>
<evidence type="ECO:0000313" key="2">
    <source>
        <dbReference type="Proteomes" id="UP000438093"/>
    </source>
</evidence>
<name>A0A6N7RIG3_9ACTN</name>
<accession>A0A6N7RIG3</accession>
<keyword evidence="2" id="KW-1185">Reference proteome</keyword>
<dbReference type="Proteomes" id="UP000438093">
    <property type="component" value="Unassembled WGS sequence"/>
</dbReference>